<evidence type="ECO:0000256" key="4">
    <source>
        <dbReference type="ARBA" id="ARBA00022825"/>
    </source>
</evidence>
<feature type="compositionally biased region" description="Low complexity" evidence="6">
    <location>
        <begin position="255"/>
        <end position="272"/>
    </location>
</feature>
<evidence type="ECO:0000256" key="5">
    <source>
        <dbReference type="PROSITE-ProRule" id="PRU01240"/>
    </source>
</evidence>
<feature type="compositionally biased region" description="Polar residues" evidence="6">
    <location>
        <begin position="70"/>
        <end position="81"/>
    </location>
</feature>
<protein>
    <recommendedName>
        <fullName evidence="10">Peptidase S8/S53 domain-containing protein</fullName>
    </recommendedName>
</protein>
<dbReference type="SUPFAM" id="SSF52743">
    <property type="entry name" value="Subtilisin-like"/>
    <property type="match status" value="1"/>
</dbReference>
<dbReference type="PROSITE" id="PS00137">
    <property type="entry name" value="SUBTILASE_HIS"/>
    <property type="match status" value="1"/>
</dbReference>
<dbReference type="RefSeq" id="XP_060409885.1">
    <property type="nucleotide sequence ID" value="XM_060558781.1"/>
</dbReference>
<accession>A0AAD8PRH1</accession>
<evidence type="ECO:0000256" key="1">
    <source>
        <dbReference type="ARBA" id="ARBA00011073"/>
    </source>
</evidence>
<comment type="similarity">
    <text evidence="1 5">Belongs to the peptidase S8 family.</text>
</comment>
<proteinExistence type="inferred from homology"/>
<reference evidence="8" key="1">
    <citation type="submission" date="2021-06" db="EMBL/GenBank/DDBJ databases">
        <title>Comparative genomics, transcriptomics and evolutionary studies reveal genomic signatures of adaptation to plant cell wall in hemibiotrophic fungi.</title>
        <authorList>
            <consortium name="DOE Joint Genome Institute"/>
            <person name="Baroncelli R."/>
            <person name="Diaz J.F."/>
            <person name="Benocci T."/>
            <person name="Peng M."/>
            <person name="Battaglia E."/>
            <person name="Haridas S."/>
            <person name="Andreopoulos W."/>
            <person name="Labutti K."/>
            <person name="Pangilinan J."/>
            <person name="Floch G.L."/>
            <person name="Makela M.R."/>
            <person name="Henrissat B."/>
            <person name="Grigoriev I.V."/>
            <person name="Crouch J.A."/>
            <person name="De Vries R.P."/>
            <person name="Sukno S.A."/>
            <person name="Thon M.R."/>
        </authorList>
    </citation>
    <scope>NUCLEOTIDE SEQUENCE</scope>
    <source>
        <strain evidence="8">CBS 125086</strain>
    </source>
</reference>
<comment type="caution">
    <text evidence="5">Lacks conserved residue(s) required for the propagation of feature annotation.</text>
</comment>
<feature type="compositionally biased region" description="Low complexity" evidence="6">
    <location>
        <begin position="55"/>
        <end position="69"/>
    </location>
</feature>
<evidence type="ECO:0000256" key="7">
    <source>
        <dbReference type="SAM" id="SignalP"/>
    </source>
</evidence>
<dbReference type="Proteomes" id="UP001230504">
    <property type="component" value="Unassembled WGS sequence"/>
</dbReference>
<feature type="signal peptide" evidence="7">
    <location>
        <begin position="1"/>
        <end position="21"/>
    </location>
</feature>
<dbReference type="GO" id="GO:0006508">
    <property type="term" value="P:proteolysis"/>
    <property type="evidence" value="ECO:0007669"/>
    <property type="project" value="UniProtKB-KW"/>
</dbReference>
<feature type="chain" id="PRO_5041914389" description="Peptidase S8/S53 domain-containing protein" evidence="7">
    <location>
        <begin position="22"/>
        <end position="454"/>
    </location>
</feature>
<dbReference type="EMBL" id="JAHLJV010000076">
    <property type="protein sequence ID" value="KAK1574358.1"/>
    <property type="molecule type" value="Genomic_DNA"/>
</dbReference>
<comment type="caution">
    <text evidence="8">The sequence shown here is derived from an EMBL/GenBank/DDBJ whole genome shotgun (WGS) entry which is preliminary data.</text>
</comment>
<dbReference type="GO" id="GO:0004252">
    <property type="term" value="F:serine-type endopeptidase activity"/>
    <property type="evidence" value="ECO:0007669"/>
    <property type="project" value="InterPro"/>
</dbReference>
<dbReference type="InterPro" id="IPR022398">
    <property type="entry name" value="Peptidase_S8_His-AS"/>
</dbReference>
<evidence type="ECO:0008006" key="10">
    <source>
        <dbReference type="Google" id="ProtNLM"/>
    </source>
</evidence>
<feature type="region of interest" description="Disordered" evidence="6">
    <location>
        <begin position="51"/>
        <end position="81"/>
    </location>
</feature>
<feature type="region of interest" description="Disordered" evidence="6">
    <location>
        <begin position="125"/>
        <end position="175"/>
    </location>
</feature>
<dbReference type="PANTHER" id="PTHR43806:SF11">
    <property type="entry name" value="CEREVISIN-RELATED"/>
    <property type="match status" value="1"/>
</dbReference>
<dbReference type="PROSITE" id="PS51892">
    <property type="entry name" value="SUBTILASE"/>
    <property type="match status" value="1"/>
</dbReference>
<keyword evidence="7" id="KW-0732">Signal</keyword>
<dbReference type="InterPro" id="IPR036852">
    <property type="entry name" value="Peptidase_S8/S53_dom_sf"/>
</dbReference>
<gene>
    <name evidence="8" type="ORF">LY79DRAFT_566041</name>
</gene>
<evidence type="ECO:0000256" key="6">
    <source>
        <dbReference type="SAM" id="MobiDB-lite"/>
    </source>
</evidence>
<feature type="non-terminal residue" evidence="8">
    <location>
        <position position="1"/>
    </location>
</feature>
<keyword evidence="2" id="KW-0645">Protease</keyword>
<sequence length="454" mass="47213">MHVEKLVRLVAILSFSSEAVAYPNPYQTRWEEHLHKRIHVARQHAFFNTTQPHLTPASTSSVSVSATTTQTGPSSSAPAQSTISNGEIVAAVIGTTYVVGLGGAVLMVNGTPYTLAAGTVVAITGGGPNGNTPEIETVSDPDRPQEPKTSEVTSPISSSISVTSTTTSTASTTSSSAAAATPYIVLFSPNTTAEEIRAVNTMLDKEAAPNSLSEVTSDRTGLVVFFRAGINPTQANAIGQQPGVSGVFVDETLEQEQPPSSAPPSSASLQPTPTGPPGSPKSNVPNPADIRLQSDAVDELKVISQPAGANLAELPGYGYAQEGGKGVTIYVVDTGVNSQNPEWINMPGSKSFLYAPGATEEETDFLNHGSCVASKAGGPVYGTAKDANMVAVKLPRNLHISAILTVLTEISNNVFKKNLQGKAVVNLSLSTRIPDKLSSTATAYKLLLVSLMSE</sequence>
<dbReference type="AlphaFoldDB" id="A0AAD8PRH1"/>
<dbReference type="Gene3D" id="3.40.50.200">
    <property type="entry name" value="Peptidase S8/S53 domain"/>
    <property type="match status" value="1"/>
</dbReference>
<organism evidence="8 9">
    <name type="scientific">Colletotrichum navitas</name>
    <dbReference type="NCBI Taxonomy" id="681940"/>
    <lineage>
        <taxon>Eukaryota</taxon>
        <taxon>Fungi</taxon>
        <taxon>Dikarya</taxon>
        <taxon>Ascomycota</taxon>
        <taxon>Pezizomycotina</taxon>
        <taxon>Sordariomycetes</taxon>
        <taxon>Hypocreomycetidae</taxon>
        <taxon>Glomerellales</taxon>
        <taxon>Glomerellaceae</taxon>
        <taxon>Colletotrichum</taxon>
        <taxon>Colletotrichum graminicola species complex</taxon>
    </lineage>
</organism>
<evidence type="ECO:0000313" key="8">
    <source>
        <dbReference type="EMBL" id="KAK1574358.1"/>
    </source>
</evidence>
<feature type="compositionally biased region" description="Basic and acidic residues" evidence="6">
    <location>
        <begin position="140"/>
        <end position="149"/>
    </location>
</feature>
<feature type="region of interest" description="Disordered" evidence="6">
    <location>
        <begin position="253"/>
        <end position="289"/>
    </location>
</feature>
<dbReference type="InterPro" id="IPR050131">
    <property type="entry name" value="Peptidase_S8_subtilisin-like"/>
</dbReference>
<keyword evidence="9" id="KW-1185">Reference proteome</keyword>
<dbReference type="GeneID" id="85443021"/>
<name>A0AAD8PRH1_9PEZI</name>
<keyword evidence="3" id="KW-0378">Hydrolase</keyword>
<evidence type="ECO:0000313" key="9">
    <source>
        <dbReference type="Proteomes" id="UP001230504"/>
    </source>
</evidence>
<feature type="compositionally biased region" description="Low complexity" evidence="6">
    <location>
        <begin position="150"/>
        <end position="175"/>
    </location>
</feature>
<dbReference type="InterPro" id="IPR023827">
    <property type="entry name" value="Peptidase_S8_Asp-AS"/>
</dbReference>
<dbReference type="PANTHER" id="PTHR43806">
    <property type="entry name" value="PEPTIDASE S8"/>
    <property type="match status" value="1"/>
</dbReference>
<evidence type="ECO:0000256" key="3">
    <source>
        <dbReference type="ARBA" id="ARBA00022801"/>
    </source>
</evidence>
<dbReference type="PROSITE" id="PS00136">
    <property type="entry name" value="SUBTILASE_ASP"/>
    <property type="match status" value="1"/>
</dbReference>
<evidence type="ECO:0000256" key="2">
    <source>
        <dbReference type="ARBA" id="ARBA00022670"/>
    </source>
</evidence>
<keyword evidence="4" id="KW-0720">Serine protease</keyword>